<dbReference type="NCBIfam" id="TIGR01640">
    <property type="entry name" value="F_box_assoc_1"/>
    <property type="match status" value="1"/>
</dbReference>
<dbReference type="CDD" id="cd22157">
    <property type="entry name" value="F-box_AtFBW1-like"/>
    <property type="match status" value="1"/>
</dbReference>
<proteinExistence type="predicted"/>
<sequence length="308" mass="35200">MATLFLPEHIILQILIWLPVRSLLRFKSVCTSWYALIQSPYFIKHHATTTTTVDDNNSKLGGTFICQHQRKLAFYLLSDKCLKEVEDLFERLCVLSEYQMTYRRAIRMVGCVHGIICMHNNVTGDIGLWNPATRQCRLLPKSLDLELELNPMGWYSPHSFVGLCFDIETNEYKVIRVSTFDRPYVENPYASVNSLRKVQIYCLGSDSWKLIDSDFHTNCYRLEGQGAGKSWNGFYFHQGVDHTVDPIKPFGLLDNETLSCYNSIIDEIVDLSFGEGIKLDLRSLQATIYKESLVSVDASHSTTKAISS</sequence>
<dbReference type="PANTHER" id="PTHR31672:SF13">
    <property type="entry name" value="F-BOX PROTEIN CPR30-LIKE"/>
    <property type="match status" value="1"/>
</dbReference>
<evidence type="ECO:0000313" key="3">
    <source>
        <dbReference type="EMBL" id="RZC64559.1"/>
    </source>
</evidence>
<dbReference type="SMART" id="SM00256">
    <property type="entry name" value="FBOX"/>
    <property type="match status" value="1"/>
</dbReference>
<dbReference type="Pfam" id="PF00646">
    <property type="entry name" value="F-box"/>
    <property type="match status" value="1"/>
</dbReference>
<dbReference type="Proteomes" id="UP000316621">
    <property type="component" value="Chromosome 6"/>
</dbReference>
<protein>
    <recommendedName>
        <fullName evidence="2">F-box domain-containing protein</fullName>
    </recommendedName>
</protein>
<evidence type="ECO:0000256" key="1">
    <source>
        <dbReference type="SAM" id="SignalP"/>
    </source>
</evidence>
<dbReference type="OMA" id="GANAWKE"/>
<gene>
    <name evidence="3" type="ORF">C5167_008249</name>
</gene>
<dbReference type="PANTHER" id="PTHR31672">
    <property type="entry name" value="BNACNNG10540D PROTEIN"/>
    <property type="match status" value="1"/>
</dbReference>
<feature type="domain" description="F-box" evidence="2">
    <location>
        <begin position="1"/>
        <end position="46"/>
    </location>
</feature>
<dbReference type="InterPro" id="IPR017451">
    <property type="entry name" value="F-box-assoc_interact_dom"/>
</dbReference>
<dbReference type="SUPFAM" id="SSF81383">
    <property type="entry name" value="F-box domain"/>
    <property type="match status" value="1"/>
</dbReference>
<reference evidence="3 4" key="1">
    <citation type="journal article" date="2018" name="Science">
        <title>The opium poppy genome and morphinan production.</title>
        <authorList>
            <person name="Guo L."/>
            <person name="Winzer T."/>
            <person name="Yang X."/>
            <person name="Li Y."/>
            <person name="Ning Z."/>
            <person name="He Z."/>
            <person name="Teodor R."/>
            <person name="Lu Y."/>
            <person name="Bowser T.A."/>
            <person name="Graham I.A."/>
            <person name="Ye K."/>
        </authorList>
    </citation>
    <scope>NUCLEOTIDE SEQUENCE [LARGE SCALE GENOMIC DNA]</scope>
    <source>
        <strain evidence="4">cv. HN1</strain>
        <tissue evidence="3">Leaves</tissue>
    </source>
</reference>
<feature type="chain" id="PRO_5021233367" description="F-box domain-containing protein" evidence="1">
    <location>
        <begin position="23"/>
        <end position="308"/>
    </location>
</feature>
<dbReference type="InterPro" id="IPR013187">
    <property type="entry name" value="F-box-assoc_dom_typ3"/>
</dbReference>
<dbReference type="Pfam" id="PF08268">
    <property type="entry name" value="FBA_3"/>
    <property type="match status" value="1"/>
</dbReference>
<name>A0A4Y7JXU9_PAPSO</name>
<dbReference type="AlphaFoldDB" id="A0A4Y7JXU9"/>
<dbReference type="Gene3D" id="1.20.1280.50">
    <property type="match status" value="1"/>
</dbReference>
<keyword evidence="4" id="KW-1185">Reference proteome</keyword>
<dbReference type="InterPro" id="IPR050796">
    <property type="entry name" value="SCF_F-box_component"/>
</dbReference>
<keyword evidence="1" id="KW-0732">Signal</keyword>
<evidence type="ECO:0000313" key="4">
    <source>
        <dbReference type="Proteomes" id="UP000316621"/>
    </source>
</evidence>
<dbReference type="STRING" id="3469.A0A4Y7JXU9"/>
<accession>A0A4Y7JXU9</accession>
<dbReference type="PROSITE" id="PS50181">
    <property type="entry name" value="FBOX"/>
    <property type="match status" value="1"/>
</dbReference>
<dbReference type="InterPro" id="IPR036047">
    <property type="entry name" value="F-box-like_dom_sf"/>
</dbReference>
<dbReference type="InterPro" id="IPR001810">
    <property type="entry name" value="F-box_dom"/>
</dbReference>
<dbReference type="Gramene" id="RZC64559">
    <property type="protein sequence ID" value="RZC64559"/>
    <property type="gene ID" value="C5167_008249"/>
</dbReference>
<feature type="signal peptide" evidence="1">
    <location>
        <begin position="1"/>
        <end position="22"/>
    </location>
</feature>
<organism evidence="3 4">
    <name type="scientific">Papaver somniferum</name>
    <name type="common">Opium poppy</name>
    <dbReference type="NCBI Taxonomy" id="3469"/>
    <lineage>
        <taxon>Eukaryota</taxon>
        <taxon>Viridiplantae</taxon>
        <taxon>Streptophyta</taxon>
        <taxon>Embryophyta</taxon>
        <taxon>Tracheophyta</taxon>
        <taxon>Spermatophyta</taxon>
        <taxon>Magnoliopsida</taxon>
        <taxon>Ranunculales</taxon>
        <taxon>Papaveraceae</taxon>
        <taxon>Papaveroideae</taxon>
        <taxon>Papaver</taxon>
    </lineage>
</organism>
<evidence type="ECO:0000259" key="2">
    <source>
        <dbReference type="PROSITE" id="PS50181"/>
    </source>
</evidence>
<dbReference type="EMBL" id="CM010720">
    <property type="protein sequence ID" value="RZC64559.1"/>
    <property type="molecule type" value="Genomic_DNA"/>
</dbReference>